<dbReference type="Pfam" id="PF17921">
    <property type="entry name" value="Integrase_H2C2"/>
    <property type="match status" value="1"/>
</dbReference>
<dbReference type="InterPro" id="IPR043502">
    <property type="entry name" value="DNA/RNA_pol_sf"/>
</dbReference>
<feature type="compositionally biased region" description="Acidic residues" evidence="1">
    <location>
        <begin position="30"/>
        <end position="85"/>
    </location>
</feature>
<dbReference type="SUPFAM" id="SSF56672">
    <property type="entry name" value="DNA/RNA polymerases"/>
    <property type="match status" value="1"/>
</dbReference>
<dbReference type="Gene3D" id="3.10.10.10">
    <property type="entry name" value="HIV Type 1 Reverse Transcriptase, subunit A, domain 1"/>
    <property type="match status" value="1"/>
</dbReference>
<proteinExistence type="predicted"/>
<sequence length="735" mass="85972">MGGVTLVHPKLAPIILHHVPALPEGHVSDDDMEDDEEEDPEEEPIEQLLIEDDDEELEEDRVGDNDDDELEEDGVGDDDDEEDDDGRIIDTNIIAYTQWFNELALLCPEAVLSEKKKVELYIKEQKIQDKVERVSENNKRKWENNNNQSGNNNNNRNNYKDNTRHHQHNNRRHGNVREMTTALAKQGGYARNKPFCNRCKKHHIGYCTVVCSNYGRTGHMARDWSDKSFVNTNFSHLIDKKPVKLNTSYEVELVDRKIVSTNTVLRGCTLNLINHLFEIDLMPIELGTFDIVIRMDWLFEGDTVIVCGKKKVHIPVKNEVLVVKGNESMSRLKVISCIKARKYVEKGSQLCLAHVMEKEPSERRLEDVPMICEFPEVFPDDLPGLPPPRQVEFRIELMPGATPVASTPYHLASLEIKELSDQLKELSEKGFIRPSSSPWGAPVLFVKKKDGSFCMCINFYDILIYSKSKKEHEEHLKIILGLLKKEQLYAKFSKCDFWLDSIDYDCEIRYHPGKANVVADALSRKEREKPLRVRDLFMTVYPDLFERILRAQIEAMKEEMDLIMHESHKLKYSIHHGFDKMYQDLKKLYWWPNMKADIATYSYADVRRKPMEFSVGDMVMLKVSPWKGVIRFGKRELPDELRGIHNTFHVSNLKKCMADENLIIPLEEIQLDDKLHIIEEPVKIMDHEVKQLKQSRIPIIKVRWNSRRGLEFTWEREDYFRPNIRIFYRTRRRRV</sequence>
<dbReference type="EMBL" id="BQNB010012301">
    <property type="protein sequence ID" value="GJT01828.1"/>
    <property type="molecule type" value="Genomic_DNA"/>
</dbReference>
<feature type="compositionally biased region" description="Basic residues" evidence="1">
    <location>
        <begin position="165"/>
        <end position="174"/>
    </location>
</feature>
<dbReference type="PANTHER" id="PTHR15503">
    <property type="entry name" value="LDOC1 RELATED"/>
    <property type="match status" value="1"/>
</dbReference>
<dbReference type="PANTHER" id="PTHR15503:SF45">
    <property type="entry name" value="RNA-DIRECTED DNA POLYMERASE HOMOLOG"/>
    <property type="match status" value="1"/>
</dbReference>
<keyword evidence="3" id="KW-0548">Nucleotidyltransferase</keyword>
<dbReference type="InterPro" id="IPR043128">
    <property type="entry name" value="Rev_trsase/Diguanyl_cyclase"/>
</dbReference>
<protein>
    <submittedName>
        <fullName evidence="3">Reverse transcriptase domain-containing protein</fullName>
    </submittedName>
</protein>
<feature type="compositionally biased region" description="Basic and acidic residues" evidence="1">
    <location>
        <begin position="130"/>
        <end position="143"/>
    </location>
</feature>
<dbReference type="Gene3D" id="3.30.70.270">
    <property type="match status" value="1"/>
</dbReference>
<dbReference type="InterPro" id="IPR041588">
    <property type="entry name" value="Integrase_H2C2"/>
</dbReference>
<evidence type="ECO:0000313" key="3">
    <source>
        <dbReference type="EMBL" id="GJT01828.1"/>
    </source>
</evidence>
<keyword evidence="3" id="KW-0695">RNA-directed DNA polymerase</keyword>
<name>A0ABQ5AKU6_9ASTR</name>
<accession>A0ABQ5AKU6</accession>
<feature type="domain" description="Integrase zinc-binding" evidence="2">
    <location>
        <begin position="559"/>
        <end position="601"/>
    </location>
</feature>
<evidence type="ECO:0000313" key="4">
    <source>
        <dbReference type="Proteomes" id="UP001151760"/>
    </source>
</evidence>
<gene>
    <name evidence="3" type="ORF">Tco_0822997</name>
</gene>
<keyword evidence="4" id="KW-1185">Reference proteome</keyword>
<evidence type="ECO:0000256" key="1">
    <source>
        <dbReference type="SAM" id="MobiDB-lite"/>
    </source>
</evidence>
<feature type="region of interest" description="Disordered" evidence="1">
    <location>
        <begin position="19"/>
        <end position="86"/>
    </location>
</feature>
<feature type="compositionally biased region" description="Low complexity" evidence="1">
    <location>
        <begin position="144"/>
        <end position="157"/>
    </location>
</feature>
<reference evidence="3" key="2">
    <citation type="submission" date="2022-01" db="EMBL/GenBank/DDBJ databases">
        <authorList>
            <person name="Yamashiro T."/>
            <person name="Shiraishi A."/>
            <person name="Satake H."/>
            <person name="Nakayama K."/>
        </authorList>
    </citation>
    <scope>NUCLEOTIDE SEQUENCE</scope>
</reference>
<dbReference type="CDD" id="cd00303">
    <property type="entry name" value="retropepsin_like"/>
    <property type="match status" value="1"/>
</dbReference>
<dbReference type="Gene3D" id="1.10.340.70">
    <property type="match status" value="1"/>
</dbReference>
<dbReference type="Pfam" id="PF08284">
    <property type="entry name" value="RVP_2"/>
    <property type="match status" value="1"/>
</dbReference>
<organism evidence="3 4">
    <name type="scientific">Tanacetum coccineum</name>
    <dbReference type="NCBI Taxonomy" id="301880"/>
    <lineage>
        <taxon>Eukaryota</taxon>
        <taxon>Viridiplantae</taxon>
        <taxon>Streptophyta</taxon>
        <taxon>Embryophyta</taxon>
        <taxon>Tracheophyta</taxon>
        <taxon>Spermatophyta</taxon>
        <taxon>Magnoliopsida</taxon>
        <taxon>eudicotyledons</taxon>
        <taxon>Gunneridae</taxon>
        <taxon>Pentapetalae</taxon>
        <taxon>asterids</taxon>
        <taxon>campanulids</taxon>
        <taxon>Asterales</taxon>
        <taxon>Asteraceae</taxon>
        <taxon>Asteroideae</taxon>
        <taxon>Anthemideae</taxon>
        <taxon>Anthemidinae</taxon>
        <taxon>Tanacetum</taxon>
    </lineage>
</organism>
<keyword evidence="3" id="KW-0808">Transferase</keyword>
<reference evidence="3" key="1">
    <citation type="journal article" date="2022" name="Int. J. Mol. Sci.">
        <title>Draft Genome of Tanacetum Coccineum: Genomic Comparison of Closely Related Tanacetum-Family Plants.</title>
        <authorList>
            <person name="Yamashiro T."/>
            <person name="Shiraishi A."/>
            <person name="Nakayama K."/>
            <person name="Satake H."/>
        </authorList>
    </citation>
    <scope>NUCLEOTIDE SEQUENCE</scope>
</reference>
<dbReference type="Proteomes" id="UP001151760">
    <property type="component" value="Unassembled WGS sequence"/>
</dbReference>
<feature type="region of interest" description="Disordered" evidence="1">
    <location>
        <begin position="130"/>
        <end position="174"/>
    </location>
</feature>
<comment type="caution">
    <text evidence="3">The sequence shown here is derived from an EMBL/GenBank/DDBJ whole genome shotgun (WGS) entry which is preliminary data.</text>
</comment>
<evidence type="ECO:0000259" key="2">
    <source>
        <dbReference type="Pfam" id="PF17921"/>
    </source>
</evidence>
<dbReference type="InterPro" id="IPR032567">
    <property type="entry name" value="RTL1-rel"/>
</dbReference>
<dbReference type="GO" id="GO:0003964">
    <property type="term" value="F:RNA-directed DNA polymerase activity"/>
    <property type="evidence" value="ECO:0007669"/>
    <property type="project" value="UniProtKB-KW"/>
</dbReference>